<dbReference type="PANTHER" id="PTHR46009">
    <property type="entry name" value="VACUOLAR PROTEIN SORTING-ASSOCIATED PROTEIN VTA1 HOMOLOG"/>
    <property type="match status" value="1"/>
</dbReference>
<dbReference type="InterPro" id="IPR039431">
    <property type="entry name" value="Vta1/CALS_N"/>
</dbReference>
<evidence type="ECO:0000259" key="10">
    <source>
        <dbReference type="Pfam" id="PF04652"/>
    </source>
</evidence>
<keyword evidence="6" id="KW-0967">Endosome</keyword>
<evidence type="ECO:0000256" key="2">
    <source>
        <dbReference type="ARBA" id="ARBA00004496"/>
    </source>
</evidence>
<feature type="compositionally biased region" description="Pro residues" evidence="9">
    <location>
        <begin position="475"/>
        <end position="484"/>
    </location>
</feature>
<dbReference type="Gene3D" id="1.25.40.270">
    <property type="entry name" value="Vacuolar protein sorting-associated protein vta1"/>
    <property type="match status" value="1"/>
</dbReference>
<evidence type="ECO:0000256" key="7">
    <source>
        <dbReference type="ARBA" id="ARBA00022927"/>
    </source>
</evidence>
<dbReference type="Pfam" id="PF04652">
    <property type="entry name" value="Vta1"/>
    <property type="match status" value="1"/>
</dbReference>
<keyword evidence="4" id="KW-0813">Transport</keyword>
<dbReference type="PANTHER" id="PTHR46009:SF1">
    <property type="entry name" value="VACUOLAR PROTEIN SORTING-ASSOCIATED PROTEIN VTA1 HOMOLOG"/>
    <property type="match status" value="1"/>
</dbReference>
<dbReference type="GO" id="GO:0032511">
    <property type="term" value="P:late endosome to vacuole transport via multivesicular body sorting pathway"/>
    <property type="evidence" value="ECO:0007669"/>
    <property type="project" value="InterPro"/>
</dbReference>
<evidence type="ECO:0000256" key="8">
    <source>
        <dbReference type="ARBA" id="ARBA00023136"/>
    </source>
</evidence>
<evidence type="ECO:0000256" key="4">
    <source>
        <dbReference type="ARBA" id="ARBA00022448"/>
    </source>
</evidence>
<feature type="compositionally biased region" description="Pro residues" evidence="9">
    <location>
        <begin position="429"/>
        <end position="447"/>
    </location>
</feature>
<dbReference type="InterPro" id="IPR044538">
    <property type="entry name" value="Vta1-like"/>
</dbReference>
<feature type="domain" description="Vta1/callose synthase N-terminal" evidence="10">
    <location>
        <begin position="11"/>
        <end position="147"/>
    </location>
</feature>
<keyword evidence="5" id="KW-0963">Cytoplasm</keyword>
<keyword evidence="8" id="KW-0472">Membrane</keyword>
<dbReference type="Gene3D" id="1.20.5.420">
    <property type="entry name" value="Immunoglobulin FC, subunit C"/>
    <property type="match status" value="1"/>
</dbReference>
<dbReference type="EMBL" id="GDKF01009276">
    <property type="protein sequence ID" value="JAT69346.1"/>
    <property type="molecule type" value="Transcribed_RNA"/>
</dbReference>
<evidence type="ECO:0000259" key="11">
    <source>
        <dbReference type="Pfam" id="PF18097"/>
    </source>
</evidence>
<comment type="similarity">
    <text evidence="3">Belongs to the VTA1 family.</text>
</comment>
<feature type="region of interest" description="Disordered" evidence="9">
    <location>
        <begin position="177"/>
        <end position="279"/>
    </location>
</feature>
<feature type="domain" description="Vta1 C-terminal" evidence="11">
    <location>
        <begin position="495"/>
        <end position="530"/>
    </location>
</feature>
<organism evidence="12">
    <name type="scientific">Auxenochlorella protothecoides</name>
    <name type="common">Green microalga</name>
    <name type="synonym">Chlorella protothecoides</name>
    <dbReference type="NCBI Taxonomy" id="3075"/>
    <lineage>
        <taxon>Eukaryota</taxon>
        <taxon>Viridiplantae</taxon>
        <taxon>Chlorophyta</taxon>
        <taxon>core chlorophytes</taxon>
        <taxon>Trebouxiophyceae</taxon>
        <taxon>Chlorellales</taxon>
        <taxon>Chlorellaceae</taxon>
        <taxon>Auxenochlorella</taxon>
    </lineage>
</organism>
<protein>
    <recommendedName>
        <fullName evidence="13">Vacuolar protein sorting-associated protein VTA1-like protein</fullName>
    </recommendedName>
</protein>
<evidence type="ECO:0000256" key="9">
    <source>
        <dbReference type="SAM" id="MobiDB-lite"/>
    </source>
</evidence>
<dbReference type="AlphaFoldDB" id="A0A1D1ZQU4"/>
<keyword evidence="7" id="KW-0653">Protein transport</keyword>
<reference evidence="12" key="1">
    <citation type="submission" date="2015-08" db="EMBL/GenBank/DDBJ databases">
        <authorList>
            <person name="Babu N.S."/>
            <person name="Beckwith C.J."/>
            <person name="Beseler K.G."/>
            <person name="Brison A."/>
            <person name="Carone J.V."/>
            <person name="Caskin T.P."/>
            <person name="Diamond M."/>
            <person name="Durham M.E."/>
            <person name="Foxe J.M."/>
            <person name="Go M."/>
            <person name="Henderson B.A."/>
            <person name="Jones I.B."/>
            <person name="McGettigan J.A."/>
            <person name="Micheletti S.J."/>
            <person name="Nasrallah M.E."/>
            <person name="Ortiz D."/>
            <person name="Piller C.R."/>
            <person name="Privatt S.R."/>
            <person name="Schneider S.L."/>
            <person name="Sharp S."/>
            <person name="Smith T.C."/>
            <person name="Stanton J.D."/>
            <person name="Ullery H.E."/>
            <person name="Wilson R.J."/>
            <person name="Serrano M.G."/>
            <person name="Buck G."/>
            <person name="Lee V."/>
            <person name="Wang Y."/>
            <person name="Carvalho R."/>
            <person name="Voegtly L."/>
            <person name="Shi R."/>
            <person name="Duckworth R."/>
            <person name="Johnson A."/>
            <person name="Loviza R."/>
            <person name="Walstead R."/>
            <person name="Shah Z."/>
            <person name="Kiflezghi M."/>
            <person name="Wade K."/>
            <person name="Ball S.L."/>
            <person name="Bradley K.W."/>
            <person name="Asai D.J."/>
            <person name="Bowman C.A."/>
            <person name="Russell D.A."/>
            <person name="Pope W.H."/>
            <person name="Jacobs-Sera D."/>
            <person name="Hendrix R.W."/>
            <person name="Hatfull G.F."/>
        </authorList>
    </citation>
    <scope>NUCLEOTIDE SEQUENCE</scope>
</reference>
<dbReference type="GO" id="GO:0010008">
    <property type="term" value="C:endosome membrane"/>
    <property type="evidence" value="ECO:0007669"/>
    <property type="project" value="UniProtKB-SubCell"/>
</dbReference>
<sequence>MSTLQEQKKLILPFLQRASEVARAEPKIAYYCRLYAVSQAVSLGVSNLVPDIKDLLNTLLASLEHDKKALELGPDDAILCETFALTVFGRADRADRVGQADKNTALTYYAASIFMEIINQFGELAPETLLKQRFAAWRAAEIRRALAEGRVPDPPPSAAQAPVTKEDEALLASLTSMPSVPQGGAEPEAKNELSSQLDDFPVPPRHDASVQRSGTSVGPSADSADLPGPGPAAGPEAGGQGRNQEHNGKDEEEGSLRLPSPPLSPPMGSGELGGQARPISGMVWTPPPPRAFYTFQKVLFCPEGASAPAKGTVARVSPATSAQVPAKYFVALAGSIEACGAEALVPDLATGENVLVHTPGGVTMDATVAAVDSSRWPPSYAVRLADGTYSTTSIERIEALGTGPPGMPGDGEEELEGLKGEGASDVGVPAPPGGEARPPPPPSPPKPKIGEGLGRSPVAPPSRPATSSLASAGPPARPPEPTTAPVPGFEPSLAAITEAQRLTKTATSALSFEDVRTAVRYLNDALRLLTQP</sequence>
<proteinExistence type="inferred from homology"/>
<evidence type="ECO:0000256" key="6">
    <source>
        <dbReference type="ARBA" id="ARBA00022753"/>
    </source>
</evidence>
<evidence type="ECO:0008006" key="13">
    <source>
        <dbReference type="Google" id="ProtNLM"/>
    </source>
</evidence>
<dbReference type="InterPro" id="IPR023175">
    <property type="entry name" value="Vta1/CALS_N_sf"/>
</dbReference>
<evidence type="ECO:0000256" key="1">
    <source>
        <dbReference type="ARBA" id="ARBA00004481"/>
    </source>
</evidence>
<dbReference type="GO" id="GO:0015031">
    <property type="term" value="P:protein transport"/>
    <property type="evidence" value="ECO:0007669"/>
    <property type="project" value="UniProtKB-KW"/>
</dbReference>
<comment type="subcellular location">
    <subcellularLocation>
        <location evidence="2">Cytoplasm</location>
    </subcellularLocation>
    <subcellularLocation>
        <location evidence="1">Endosome membrane</location>
        <topology evidence="1">Peripheral membrane protein</topology>
    </subcellularLocation>
</comment>
<evidence type="ECO:0000256" key="5">
    <source>
        <dbReference type="ARBA" id="ARBA00022490"/>
    </source>
</evidence>
<dbReference type="InterPro" id="IPR041212">
    <property type="entry name" value="Vta1_C"/>
</dbReference>
<gene>
    <name evidence="12" type="ORF">g.53267</name>
</gene>
<dbReference type="GO" id="GO:0005771">
    <property type="term" value="C:multivesicular body"/>
    <property type="evidence" value="ECO:0007669"/>
    <property type="project" value="TreeGrafter"/>
</dbReference>
<dbReference type="Pfam" id="PF18097">
    <property type="entry name" value="Vta1_C"/>
    <property type="match status" value="1"/>
</dbReference>
<accession>A0A1D1ZQU4</accession>
<name>A0A1D1ZQU4_AUXPR</name>
<evidence type="ECO:0000256" key="3">
    <source>
        <dbReference type="ARBA" id="ARBA00007895"/>
    </source>
</evidence>
<feature type="region of interest" description="Disordered" evidence="9">
    <location>
        <begin position="399"/>
        <end position="490"/>
    </location>
</feature>
<evidence type="ECO:0000313" key="12">
    <source>
        <dbReference type="EMBL" id="JAT69346.1"/>
    </source>
</evidence>